<organism evidence="3 4">
    <name type="scientific">Candidatus Nitrosopumilus koreensis AR1</name>
    <dbReference type="NCBI Taxonomy" id="1229908"/>
    <lineage>
        <taxon>Archaea</taxon>
        <taxon>Nitrososphaerota</taxon>
        <taxon>Nitrososphaeria</taxon>
        <taxon>Nitrosopumilales</taxon>
        <taxon>Nitrosopumilaceae</taxon>
        <taxon>Nitrosopumilus</taxon>
    </lineage>
</organism>
<dbReference type="SUPFAM" id="SSF47226">
    <property type="entry name" value="Histidine-containing phosphotransfer domain, HPT domain"/>
    <property type="match status" value="1"/>
</dbReference>
<proteinExistence type="predicted"/>
<dbReference type="GO" id="GO:0000160">
    <property type="term" value="P:phosphorelay signal transduction system"/>
    <property type="evidence" value="ECO:0007669"/>
    <property type="project" value="InterPro"/>
</dbReference>
<dbReference type="PATRIC" id="fig|1229908.8.peg.1387"/>
<dbReference type="Gene3D" id="1.20.120.160">
    <property type="entry name" value="HPT domain"/>
    <property type="match status" value="1"/>
</dbReference>
<evidence type="ECO:0000259" key="2">
    <source>
        <dbReference type="PROSITE" id="PS50894"/>
    </source>
</evidence>
<sequence length="117" mass="12941">MSDEFVQLATKEINEEILGMKNILNSCSDDAEVFQNSDKFQKHTHKIKGLAPMMGKNALGNLAAVLDDILKQIMAGKTPSGMFDVMNNLVEDLAQNMNNDSDLDSVIQKTKNLLNNL</sequence>
<evidence type="ECO:0000313" key="3">
    <source>
        <dbReference type="EMBL" id="AFS81150.1"/>
    </source>
</evidence>
<keyword evidence="1" id="KW-0597">Phosphoprotein</keyword>
<feature type="domain" description="HPt" evidence="2">
    <location>
        <begin position="1"/>
        <end position="107"/>
    </location>
</feature>
<dbReference type="InterPro" id="IPR036641">
    <property type="entry name" value="HPT_dom_sf"/>
</dbReference>
<protein>
    <recommendedName>
        <fullName evidence="2">HPt domain-containing protein</fullName>
    </recommendedName>
</protein>
<dbReference type="Proteomes" id="UP000006101">
    <property type="component" value="Chromosome"/>
</dbReference>
<dbReference type="PROSITE" id="PS50894">
    <property type="entry name" value="HPT"/>
    <property type="match status" value="1"/>
</dbReference>
<dbReference type="KEGG" id="nkr:NKOR_06355"/>
<dbReference type="RefSeq" id="WP_014963534.1">
    <property type="nucleotide sequence ID" value="NC_018655.1"/>
</dbReference>
<dbReference type="InterPro" id="IPR008207">
    <property type="entry name" value="Sig_transdc_His_kin_Hpt_dom"/>
</dbReference>
<accession>K0B853</accession>
<dbReference type="EMBL" id="CP003842">
    <property type="protein sequence ID" value="AFS81150.1"/>
    <property type="molecule type" value="Genomic_DNA"/>
</dbReference>
<evidence type="ECO:0000313" key="4">
    <source>
        <dbReference type="Proteomes" id="UP000006101"/>
    </source>
</evidence>
<dbReference type="AlphaFoldDB" id="K0B853"/>
<dbReference type="STRING" id="1229908.NKOR_06355"/>
<name>K0B853_9ARCH</name>
<dbReference type="GeneID" id="13725302"/>
<feature type="modified residue" description="Phosphohistidine" evidence="1">
    <location>
        <position position="45"/>
    </location>
</feature>
<dbReference type="HOGENOM" id="CLU_2055957_0_0_2"/>
<gene>
    <name evidence="3" type="ORF">NKOR_06355</name>
</gene>
<evidence type="ECO:0000256" key="1">
    <source>
        <dbReference type="PROSITE-ProRule" id="PRU00110"/>
    </source>
</evidence>
<keyword evidence="4" id="KW-1185">Reference proteome</keyword>
<reference evidence="3 4" key="1">
    <citation type="journal article" date="2012" name="J. Bacteriol.">
        <title>Draft Genome Sequence of an Ammonia-Oxidizing Archaeon, "Candidatus Nitrosopumilus koreensis" AR1, from Marine Sediment.</title>
        <authorList>
            <person name="Park S.J."/>
            <person name="Kim J.G."/>
            <person name="Jung M.Y."/>
            <person name="Kim S.J."/>
            <person name="Cha I.T."/>
            <person name="Kwon K."/>
            <person name="Lee J.H."/>
            <person name="Rhee S.K."/>
        </authorList>
    </citation>
    <scope>NUCLEOTIDE SEQUENCE [LARGE SCALE GENOMIC DNA]</scope>
    <source>
        <strain evidence="3 4">AR1</strain>
    </source>
</reference>